<evidence type="ECO:0000313" key="3">
    <source>
        <dbReference type="Proteomes" id="UP000243002"/>
    </source>
</evidence>
<sequence>MATDPFDALRLTLMQDVLPVGLAVVERARKGAAREVMAAFDGQEADPLGSLREEGEPAASQLRQGLDRVSPGLGNPVMKVEVHDVATEVGAEGAHQADPQDALELQQGLARIAARLEQLEQRLEPNA</sequence>
<proteinExistence type="predicted"/>
<accession>A0A2P7MTY9</accession>
<evidence type="ECO:0000313" key="2">
    <source>
        <dbReference type="EMBL" id="PSJ04679.1"/>
    </source>
</evidence>
<gene>
    <name evidence="2" type="ORF">C7K55_09485</name>
</gene>
<comment type="caution">
    <text evidence="2">The sequence shown here is derived from an EMBL/GenBank/DDBJ whole genome shotgun (WGS) entry which is preliminary data.</text>
</comment>
<evidence type="ECO:0000256" key="1">
    <source>
        <dbReference type="SAM" id="MobiDB-lite"/>
    </source>
</evidence>
<dbReference type="RefSeq" id="WP_106632489.1">
    <property type="nucleotide sequence ID" value="NZ_PXXO01000010.1"/>
</dbReference>
<reference evidence="2 3" key="1">
    <citation type="journal article" date="2018" name="Environ. Microbiol.">
        <title>Ecological and genomic features of two widespread freshwater picocyanobacteria.</title>
        <authorList>
            <person name="Cabello-Yeves P.J."/>
            <person name="Picazo A."/>
            <person name="Camacho A."/>
            <person name="Callieri C."/>
            <person name="Rosselli R."/>
            <person name="Roda-Garcia J.J."/>
            <person name="Coutinho F.H."/>
            <person name="Rodriguez-Valera F."/>
        </authorList>
    </citation>
    <scope>NUCLEOTIDE SEQUENCE [LARGE SCALE GENOMIC DNA]</scope>
    <source>
        <strain evidence="2 3">Tous</strain>
    </source>
</reference>
<organism evidence="2 3">
    <name type="scientific">Cyanobium usitatum str. Tous</name>
    <dbReference type="NCBI Taxonomy" id="2116684"/>
    <lineage>
        <taxon>Bacteria</taxon>
        <taxon>Bacillati</taxon>
        <taxon>Cyanobacteriota</taxon>
        <taxon>Cyanophyceae</taxon>
        <taxon>Synechococcales</taxon>
        <taxon>Prochlorococcaceae</taxon>
        <taxon>Cyanobium</taxon>
    </lineage>
</organism>
<keyword evidence="3" id="KW-1185">Reference proteome</keyword>
<dbReference type="OrthoDB" id="557662at2"/>
<dbReference type="AlphaFoldDB" id="A0A2P7MTY9"/>
<protein>
    <submittedName>
        <fullName evidence="2">Uncharacterized protein</fullName>
    </submittedName>
</protein>
<feature type="region of interest" description="Disordered" evidence="1">
    <location>
        <begin position="41"/>
        <end position="61"/>
    </location>
</feature>
<dbReference type="EMBL" id="PXXO01000010">
    <property type="protein sequence ID" value="PSJ04679.1"/>
    <property type="molecule type" value="Genomic_DNA"/>
</dbReference>
<dbReference type="Proteomes" id="UP000243002">
    <property type="component" value="Unassembled WGS sequence"/>
</dbReference>
<name>A0A2P7MTY9_9CYAN</name>